<keyword evidence="5 6" id="KW-0472">Membrane</keyword>
<reference evidence="7 8" key="1">
    <citation type="submission" date="2016-10" db="EMBL/GenBank/DDBJ databases">
        <authorList>
            <person name="de Groot N.N."/>
        </authorList>
    </citation>
    <scope>NUCLEOTIDE SEQUENCE [LARGE SCALE GENOMIC DNA]</scope>
    <source>
        <strain evidence="7 8">D15d</strain>
    </source>
</reference>
<dbReference type="EMBL" id="FNUL01000009">
    <property type="protein sequence ID" value="SEF80434.1"/>
    <property type="molecule type" value="Genomic_DNA"/>
</dbReference>
<evidence type="ECO:0000313" key="8">
    <source>
        <dbReference type="Proteomes" id="UP000236726"/>
    </source>
</evidence>
<feature type="transmembrane region" description="Helical" evidence="6">
    <location>
        <begin position="170"/>
        <end position="189"/>
    </location>
</feature>
<proteinExistence type="predicted"/>
<dbReference type="InterPro" id="IPR002797">
    <property type="entry name" value="Polysacc_synth"/>
</dbReference>
<feature type="transmembrane region" description="Helical" evidence="6">
    <location>
        <begin position="292"/>
        <end position="315"/>
    </location>
</feature>
<dbReference type="Proteomes" id="UP000236726">
    <property type="component" value="Unassembled WGS sequence"/>
</dbReference>
<feature type="transmembrane region" description="Helical" evidence="6">
    <location>
        <begin position="83"/>
        <end position="105"/>
    </location>
</feature>
<dbReference type="AlphaFoldDB" id="A0A1H5UZP0"/>
<evidence type="ECO:0000256" key="1">
    <source>
        <dbReference type="ARBA" id="ARBA00004651"/>
    </source>
</evidence>
<evidence type="ECO:0000256" key="3">
    <source>
        <dbReference type="ARBA" id="ARBA00022692"/>
    </source>
</evidence>
<feature type="transmembrane region" description="Helical" evidence="6">
    <location>
        <begin position="441"/>
        <end position="460"/>
    </location>
</feature>
<dbReference type="Pfam" id="PF01943">
    <property type="entry name" value="Polysacc_synt"/>
    <property type="match status" value="1"/>
</dbReference>
<accession>A0A1H5UZP0</accession>
<evidence type="ECO:0000256" key="6">
    <source>
        <dbReference type="SAM" id="Phobius"/>
    </source>
</evidence>
<feature type="transmembrane region" description="Helical" evidence="6">
    <location>
        <begin position="355"/>
        <end position="374"/>
    </location>
</feature>
<dbReference type="PANTHER" id="PTHR30250">
    <property type="entry name" value="PST FAMILY PREDICTED COLANIC ACID TRANSPORTER"/>
    <property type="match status" value="1"/>
</dbReference>
<feature type="transmembrane region" description="Helical" evidence="6">
    <location>
        <begin position="380"/>
        <end position="399"/>
    </location>
</feature>
<feature type="transmembrane region" description="Helical" evidence="6">
    <location>
        <begin position="143"/>
        <end position="164"/>
    </location>
</feature>
<comment type="subcellular location">
    <subcellularLocation>
        <location evidence="1">Cell membrane</location>
        <topology evidence="1">Multi-pass membrane protein</topology>
    </subcellularLocation>
</comment>
<dbReference type="GO" id="GO:0005886">
    <property type="term" value="C:plasma membrane"/>
    <property type="evidence" value="ECO:0007669"/>
    <property type="project" value="UniProtKB-SubCell"/>
</dbReference>
<protein>
    <submittedName>
        <fullName evidence="7">Membrane protein involved in the export of O-antigen and teichoic acid</fullName>
    </submittedName>
</protein>
<feature type="transmembrane region" description="Helical" evidence="6">
    <location>
        <begin position="411"/>
        <end position="429"/>
    </location>
</feature>
<feature type="transmembrane region" description="Helical" evidence="6">
    <location>
        <begin position="111"/>
        <end position="131"/>
    </location>
</feature>
<dbReference type="RefSeq" id="WP_181022514.1">
    <property type="nucleotide sequence ID" value="NZ_FNUL01000009.1"/>
</dbReference>
<organism evidence="7 8">
    <name type="scientific">Lachnospira multipara</name>
    <dbReference type="NCBI Taxonomy" id="28051"/>
    <lineage>
        <taxon>Bacteria</taxon>
        <taxon>Bacillati</taxon>
        <taxon>Bacillota</taxon>
        <taxon>Clostridia</taxon>
        <taxon>Lachnospirales</taxon>
        <taxon>Lachnospiraceae</taxon>
        <taxon>Lachnospira</taxon>
    </lineage>
</organism>
<name>A0A1H5UZP0_9FIRM</name>
<keyword evidence="3 6" id="KW-0812">Transmembrane</keyword>
<keyword evidence="8" id="KW-1185">Reference proteome</keyword>
<dbReference type="InterPro" id="IPR050833">
    <property type="entry name" value="Poly_Biosynth_Transport"/>
</dbReference>
<feature type="transmembrane region" description="Helical" evidence="6">
    <location>
        <begin position="47"/>
        <end position="71"/>
    </location>
</feature>
<evidence type="ECO:0000256" key="5">
    <source>
        <dbReference type="ARBA" id="ARBA00023136"/>
    </source>
</evidence>
<feature type="transmembrane region" description="Helical" evidence="6">
    <location>
        <begin position="327"/>
        <end position="348"/>
    </location>
</feature>
<evidence type="ECO:0000256" key="4">
    <source>
        <dbReference type="ARBA" id="ARBA00022989"/>
    </source>
</evidence>
<evidence type="ECO:0000313" key="7">
    <source>
        <dbReference type="EMBL" id="SEF80434.1"/>
    </source>
</evidence>
<sequence length="474" mass="54070">MKRGESLAKNTLILSLGTIIPKITSFITLPIITLYLTKNEIGFNELIMMFSILMLPVATLQIQTAAFRFLIDVRDDEEEIKKIISSIIAFTFITSLIALVVVFLCLYKEDIYLRFLICLYYLADIFANTLRQICRGLGKNGEYSKSIIVSSFSTLVFIIALVFILSWGLIGVVASSFLSSFIAFIYLFFKIKLYRFLSMSFFNKEILKKMLSYTIPLIPNSISGWLMRLADRLVVTVFMGVSANAVYSLACKIPNLIDNLQNTFVLAWQENASIVSKDSDAGEYYTRVFHMLFNLITGSLGLLIAISPVLFKLLIKGDYEEAYFQMPILFMAMFFLSLSTFLGGIYLAFKKTKSIGLTTTVAAVINLVFDISLIRYLGLYAASISTMLAYIFLFLFRIIDIQKIIRIRVKISHMIPIIIILLIECGIFYLDKIYLDTVYLKLVNCLIAVALFLGTNWEFIRMLLRWWFKNAKGE</sequence>
<gene>
    <name evidence="7" type="ORF">SAMN05216537_10928</name>
</gene>
<keyword evidence="4 6" id="KW-1133">Transmembrane helix</keyword>
<keyword evidence="2" id="KW-1003">Cell membrane</keyword>
<dbReference type="PANTHER" id="PTHR30250:SF11">
    <property type="entry name" value="O-ANTIGEN TRANSPORTER-RELATED"/>
    <property type="match status" value="1"/>
</dbReference>
<evidence type="ECO:0000256" key="2">
    <source>
        <dbReference type="ARBA" id="ARBA00022475"/>
    </source>
</evidence>
<feature type="transmembrane region" description="Helical" evidence="6">
    <location>
        <begin position="12"/>
        <end position="35"/>
    </location>
</feature>